<dbReference type="OrthoDB" id="9809663at2"/>
<dbReference type="GO" id="GO:0008270">
    <property type="term" value="F:zinc ion binding"/>
    <property type="evidence" value="ECO:0007669"/>
    <property type="project" value="InterPro"/>
</dbReference>
<dbReference type="InterPro" id="IPR005584">
    <property type="entry name" value="DNA_gyrase_inhibitor_YacG"/>
</dbReference>
<sequence length="56" mass="6421">MSTPSKPRPRCPICKAPASPDHLPFCSQLCKDRDLLKWMNEDYRAPVAPEEEPPRD</sequence>
<comment type="caution">
    <text evidence="1">The sequence shown here is derived from an EMBL/GenBank/DDBJ whole genome shotgun (WGS) entry which is preliminary data.</text>
</comment>
<dbReference type="Gene3D" id="3.30.50.10">
    <property type="entry name" value="Erythroid Transcription Factor GATA-1, subunit A"/>
    <property type="match status" value="1"/>
</dbReference>
<gene>
    <name evidence="1" type="ORF">B5C34_03740</name>
</gene>
<dbReference type="EMBL" id="NFZT01000001">
    <property type="protein sequence ID" value="OWV32648.1"/>
    <property type="molecule type" value="Genomic_DNA"/>
</dbReference>
<name>A0A219B4E1_9SPHN</name>
<dbReference type="Proteomes" id="UP000198462">
    <property type="component" value="Unassembled WGS sequence"/>
</dbReference>
<reference evidence="2" key="1">
    <citation type="submission" date="2017-05" db="EMBL/GenBank/DDBJ databases">
        <authorList>
            <person name="Lin X."/>
        </authorList>
    </citation>
    <scope>NUCLEOTIDE SEQUENCE [LARGE SCALE GENOMIC DNA]</scope>
    <source>
        <strain evidence="2">JLT2012</strain>
    </source>
</reference>
<organism evidence="1 2">
    <name type="scientific">Pacificimonas flava</name>
    <dbReference type="NCBI Taxonomy" id="1234595"/>
    <lineage>
        <taxon>Bacteria</taxon>
        <taxon>Pseudomonadati</taxon>
        <taxon>Pseudomonadota</taxon>
        <taxon>Alphaproteobacteria</taxon>
        <taxon>Sphingomonadales</taxon>
        <taxon>Sphingosinicellaceae</taxon>
        <taxon>Pacificimonas</taxon>
    </lineage>
</organism>
<dbReference type="GO" id="GO:0006355">
    <property type="term" value="P:regulation of DNA-templated transcription"/>
    <property type="evidence" value="ECO:0007669"/>
    <property type="project" value="InterPro"/>
</dbReference>
<dbReference type="InterPro" id="IPR013088">
    <property type="entry name" value="Znf_NHR/GATA"/>
</dbReference>
<keyword evidence="2" id="KW-1185">Reference proteome</keyword>
<proteinExistence type="predicted"/>
<dbReference type="AlphaFoldDB" id="A0A219B4E1"/>
<dbReference type="SUPFAM" id="SSF57716">
    <property type="entry name" value="Glucocorticoid receptor-like (DNA-binding domain)"/>
    <property type="match status" value="1"/>
</dbReference>
<evidence type="ECO:0000313" key="1">
    <source>
        <dbReference type="EMBL" id="OWV32648.1"/>
    </source>
</evidence>
<dbReference type="RefSeq" id="WP_088711440.1">
    <property type="nucleotide sequence ID" value="NZ_NFZT01000001.1"/>
</dbReference>
<evidence type="ECO:0000313" key="2">
    <source>
        <dbReference type="Proteomes" id="UP000198462"/>
    </source>
</evidence>
<protein>
    <submittedName>
        <fullName evidence="1">DNA gyrase inhibitor YacG</fullName>
    </submittedName>
</protein>
<dbReference type="Pfam" id="PF03884">
    <property type="entry name" value="YacG"/>
    <property type="match status" value="1"/>
</dbReference>
<accession>A0A219B4E1</accession>